<dbReference type="InterPro" id="IPR044142">
    <property type="entry name" value="AhpF_NTD_N"/>
</dbReference>
<dbReference type="Pfam" id="PF13192">
    <property type="entry name" value="Thioredoxin_3"/>
    <property type="match status" value="1"/>
</dbReference>
<feature type="region of interest" description="Disordered" evidence="5">
    <location>
        <begin position="357"/>
        <end position="377"/>
    </location>
</feature>
<dbReference type="Gene3D" id="3.40.30.80">
    <property type="match status" value="1"/>
</dbReference>
<dbReference type="HOGENOM" id="CLU_472188_0_0_6"/>
<dbReference type="eggNOG" id="COG3634">
    <property type="taxonomic scope" value="Bacteria"/>
</dbReference>
<comment type="caution">
    <text evidence="8">The sequence shown here is derived from an EMBL/GenBank/DDBJ whole genome shotgun (WGS) entry which is preliminary data.</text>
</comment>
<dbReference type="InterPro" id="IPR012336">
    <property type="entry name" value="Thioredoxin-like_fold"/>
</dbReference>
<name>E8LHT2_SUCHY</name>
<dbReference type="SUPFAM" id="SSF52833">
    <property type="entry name" value="Thioredoxin-like"/>
    <property type="match status" value="2"/>
</dbReference>
<dbReference type="InterPro" id="IPR023753">
    <property type="entry name" value="FAD/NAD-binding_dom"/>
</dbReference>
<proteinExistence type="predicted"/>
<sequence>LTGLLYGVEFKAGGAFFSCKIVFNIRQSKDSKMSNNELYDAVIVGGGPAGLTAALYLARARYRVLVVEKDRFGGQITITHEVVNYPGVEKTSGEALTETMRRQAQNFGAEFLLAEVTDLKLDGDIKSVVTSRGTLRAFSVMIATGANPRRVGFNGEDEFRGRGVAYCATCDGEFFTGKELLVIGGGFASAEESMFLTRYASKVTILVRKDAFSCARSIADEVMSHPKIIVLFNHELVGVEGNDMGIVSATLLNNKTNATDEYRAAGDDTFGVFVFAGYVPNTSLVKDKVALNDQGYIITDENKETNVKGVFAGGDVCIKPLRQVVTAVADGALAACAMEKRAAMMHDKTGLVPEVPNATRKAPEESRASLAPEPENEGKFVSAEMIPQLNAVFERMENKLILEVGTDASEKSAELVGAMQELAALTDKLEVKTVSGGADTPVVRLLKADGTYSGLAFHGVPGGHEFTSFILGLYNAAGPGQQIDDADKARAIAIDKAFSLKILISLSCTMCPDLVVAAQRLAALNDKVTAEVYDVNLFPDLRSKYKVMSVPCLVVNDSDVSFGRKNLSELLEHLSKI</sequence>
<gene>
    <name evidence="8" type="ORF">HMPREF9444_00245</name>
</gene>
<evidence type="ECO:0000256" key="5">
    <source>
        <dbReference type="SAM" id="MobiDB-lite"/>
    </source>
</evidence>
<keyword evidence="3" id="KW-0560">Oxidoreductase</keyword>
<comment type="function">
    <text evidence="4">Serves to protect the cell against DNA damage by alkyl hydroperoxides. It can use either NADH or NADPH as electron donor for direct reduction of redox dyes or of alkyl hydroperoxides when combined with the AhpC protein.</text>
</comment>
<evidence type="ECO:0000256" key="1">
    <source>
        <dbReference type="ARBA" id="ARBA00020059"/>
    </source>
</evidence>
<dbReference type="InterPro" id="IPR017561">
    <property type="entry name" value="AhpF_homologue_put"/>
</dbReference>
<evidence type="ECO:0000259" key="6">
    <source>
        <dbReference type="Pfam" id="PF07992"/>
    </source>
</evidence>
<dbReference type="eggNOG" id="COG0492">
    <property type="taxonomic scope" value="Bacteria"/>
</dbReference>
<dbReference type="PANTHER" id="PTHR48105">
    <property type="entry name" value="THIOREDOXIN REDUCTASE 1-RELATED-RELATED"/>
    <property type="match status" value="1"/>
</dbReference>
<evidence type="ECO:0000313" key="9">
    <source>
        <dbReference type="Proteomes" id="UP000018458"/>
    </source>
</evidence>
<dbReference type="PRINTS" id="PR00469">
    <property type="entry name" value="PNDRDTASEII"/>
</dbReference>
<dbReference type="NCBIfam" id="TIGR03143">
    <property type="entry name" value="AhpF_homolog"/>
    <property type="match status" value="1"/>
</dbReference>
<dbReference type="CDD" id="cd02974">
    <property type="entry name" value="AhpF_NTD_N"/>
    <property type="match status" value="1"/>
</dbReference>
<dbReference type="RefSeq" id="WP_009142470.1">
    <property type="nucleotide sequence ID" value="NZ_GL830947.1"/>
</dbReference>
<organism evidence="8 9">
    <name type="scientific">Succinatimonas hippei (strain DSM 22608 / JCM 16073 / KCTC 15190 / YIT 12066)</name>
    <dbReference type="NCBI Taxonomy" id="762983"/>
    <lineage>
        <taxon>Bacteria</taxon>
        <taxon>Pseudomonadati</taxon>
        <taxon>Pseudomonadota</taxon>
        <taxon>Gammaproteobacteria</taxon>
        <taxon>Aeromonadales</taxon>
        <taxon>Succinivibrionaceae</taxon>
        <taxon>Succinatimonas</taxon>
    </lineage>
</organism>
<dbReference type="PRINTS" id="PR00368">
    <property type="entry name" value="FADPNR"/>
</dbReference>
<evidence type="ECO:0000256" key="4">
    <source>
        <dbReference type="ARBA" id="ARBA00024806"/>
    </source>
</evidence>
<evidence type="ECO:0000256" key="2">
    <source>
        <dbReference type="ARBA" id="ARBA00022630"/>
    </source>
</evidence>
<dbReference type="InterPro" id="IPR050097">
    <property type="entry name" value="Ferredoxin-NADP_redctase_2"/>
</dbReference>
<dbReference type="SUPFAM" id="SSF51905">
    <property type="entry name" value="FAD/NAD(P)-binding domain"/>
    <property type="match status" value="1"/>
</dbReference>
<accession>E8LHT2</accession>
<reference evidence="8 9" key="1">
    <citation type="submission" date="2011-01" db="EMBL/GenBank/DDBJ databases">
        <authorList>
            <person name="Weinstock G."/>
            <person name="Sodergren E."/>
            <person name="Clifton S."/>
            <person name="Fulton L."/>
            <person name="Fulton B."/>
            <person name="Courtney L."/>
            <person name="Fronick C."/>
            <person name="Harrison M."/>
            <person name="Strong C."/>
            <person name="Farmer C."/>
            <person name="Delahaunty K."/>
            <person name="Markovic C."/>
            <person name="Hall O."/>
            <person name="Minx P."/>
            <person name="Tomlinson C."/>
            <person name="Mitreva M."/>
            <person name="Hou S."/>
            <person name="Chen J."/>
            <person name="Wollam A."/>
            <person name="Pepin K.H."/>
            <person name="Johnson M."/>
            <person name="Bhonagiri V."/>
            <person name="Zhang X."/>
            <person name="Suruliraj S."/>
            <person name="Warren W."/>
            <person name="Chinwalla A."/>
            <person name="Mardis E.R."/>
            <person name="Wilson R.K."/>
        </authorList>
    </citation>
    <scope>NUCLEOTIDE SEQUENCE [LARGE SCALE GENOMIC DNA]</scope>
    <source>
        <strain evidence="9">DSM 22608 / JCM 16073 / KCTC 15190 / YIT 12066</strain>
    </source>
</reference>
<keyword evidence="9" id="KW-1185">Reference proteome</keyword>
<dbReference type="Proteomes" id="UP000018458">
    <property type="component" value="Unassembled WGS sequence"/>
</dbReference>
<evidence type="ECO:0000313" key="8">
    <source>
        <dbReference type="EMBL" id="EFY07904.1"/>
    </source>
</evidence>
<dbReference type="Gene3D" id="3.50.50.60">
    <property type="entry name" value="FAD/NAD(P)-binding domain"/>
    <property type="match status" value="2"/>
</dbReference>
<dbReference type="STRING" id="762983.HMPREF9444_00245"/>
<keyword evidence="2" id="KW-0285">Flavoprotein</keyword>
<dbReference type="InterPro" id="IPR036188">
    <property type="entry name" value="FAD/NAD-bd_sf"/>
</dbReference>
<dbReference type="GO" id="GO:0016491">
    <property type="term" value="F:oxidoreductase activity"/>
    <property type="evidence" value="ECO:0007669"/>
    <property type="project" value="UniProtKB-KW"/>
</dbReference>
<feature type="non-terminal residue" evidence="8">
    <location>
        <position position="1"/>
    </location>
</feature>
<dbReference type="EMBL" id="AEVO01000009">
    <property type="protein sequence ID" value="EFY07904.1"/>
    <property type="molecule type" value="Genomic_DNA"/>
</dbReference>
<dbReference type="InterPro" id="IPR036249">
    <property type="entry name" value="Thioredoxin-like_sf"/>
</dbReference>
<feature type="domain" description="FAD/NAD(P)-binding" evidence="6">
    <location>
        <begin position="39"/>
        <end position="331"/>
    </location>
</feature>
<evidence type="ECO:0000256" key="3">
    <source>
        <dbReference type="ARBA" id="ARBA00023002"/>
    </source>
</evidence>
<evidence type="ECO:0000259" key="7">
    <source>
        <dbReference type="Pfam" id="PF13192"/>
    </source>
</evidence>
<feature type="domain" description="Thioredoxin-like fold" evidence="7">
    <location>
        <begin position="500"/>
        <end position="572"/>
    </location>
</feature>
<dbReference type="AlphaFoldDB" id="E8LHT2"/>
<dbReference type="Pfam" id="PF07992">
    <property type="entry name" value="Pyr_redox_2"/>
    <property type="match status" value="1"/>
</dbReference>
<protein>
    <recommendedName>
        <fullName evidence="1">Alkyl hydroperoxide reductase subunit F</fullName>
    </recommendedName>
</protein>